<dbReference type="Pfam" id="PF00140">
    <property type="entry name" value="Sigma70_r1_2"/>
    <property type="match status" value="1"/>
</dbReference>
<evidence type="ECO:0000256" key="1">
    <source>
        <dbReference type="ARBA" id="ARBA00007788"/>
    </source>
</evidence>
<evidence type="ECO:0000259" key="6">
    <source>
        <dbReference type="PROSITE" id="PS00715"/>
    </source>
</evidence>
<dbReference type="EMBL" id="FR695872">
    <property type="protein sequence ID" value="CBX29604.1"/>
    <property type="molecule type" value="Genomic_DNA"/>
</dbReference>
<feature type="domain" description="RNA polymerase sigma-70" evidence="6">
    <location>
        <begin position="108"/>
        <end position="121"/>
    </location>
</feature>
<dbReference type="GO" id="GO:0006352">
    <property type="term" value="P:DNA-templated transcription initiation"/>
    <property type="evidence" value="ECO:0007669"/>
    <property type="project" value="InterPro"/>
</dbReference>
<dbReference type="GO" id="GO:0003677">
    <property type="term" value="F:DNA binding"/>
    <property type="evidence" value="ECO:0007669"/>
    <property type="project" value="UniProtKB-KW"/>
</dbReference>
<dbReference type="NCBIfam" id="TIGR02937">
    <property type="entry name" value="sigma70-ECF"/>
    <property type="match status" value="1"/>
</dbReference>
<dbReference type="InterPro" id="IPR007630">
    <property type="entry name" value="RNA_pol_sigma70_r4"/>
</dbReference>
<dbReference type="GO" id="GO:0016987">
    <property type="term" value="F:sigma factor activity"/>
    <property type="evidence" value="ECO:0007669"/>
    <property type="project" value="UniProtKB-KW"/>
</dbReference>
<proteinExistence type="inferred from homology"/>
<keyword evidence="3" id="KW-0731">Sigma factor</keyword>
<evidence type="ECO:0000256" key="5">
    <source>
        <dbReference type="ARBA" id="ARBA00023163"/>
    </source>
</evidence>
<dbReference type="SUPFAM" id="SSF88659">
    <property type="entry name" value="Sigma3 and sigma4 domains of RNA polymerase sigma factors"/>
    <property type="match status" value="1"/>
</dbReference>
<dbReference type="Pfam" id="PF04545">
    <property type="entry name" value="Sigma70_r4"/>
    <property type="match status" value="1"/>
</dbReference>
<keyword evidence="4" id="KW-0238">DNA-binding</keyword>
<sequence length="326" mass="37967">MITSNGSIAYLKEDVEDIAINETSGSSDILFCIVSKRYSPDSSNLFQSYLREISQYRLLSREEEIELAINVKDKDDKESASKLITSNLRLVVKIAFNFQHYLANNVPDLIQEGNIGLIHAVKKYDPYKGVKFSYYAAFWIRAYIFKFIMNNWDMLKIGTTQKQRKLFFNLNKERRQITAEGLNPEPKLLAERLGVQENDIVQMIPRLDYSPLSLNQPLSEDSKECLEERVQDKNASTIDQLSVLESKTNLERELKKFRKLLKGIKADIFDMRIMAENPVSLQSIGDRYQISRERVRQIQEMIINKIGKWLKKQIPNFEQDYSNIET</sequence>
<evidence type="ECO:0000256" key="2">
    <source>
        <dbReference type="ARBA" id="ARBA00023015"/>
    </source>
</evidence>
<organism evidence="7">
    <name type="scientific">uncultured Desulfobacterium sp</name>
    <dbReference type="NCBI Taxonomy" id="201089"/>
    <lineage>
        <taxon>Bacteria</taxon>
        <taxon>Pseudomonadati</taxon>
        <taxon>Thermodesulfobacteriota</taxon>
        <taxon>Desulfobacteria</taxon>
        <taxon>Desulfobacterales</taxon>
        <taxon>Desulfobacteriaceae</taxon>
        <taxon>Desulfobacterium</taxon>
        <taxon>environmental samples</taxon>
    </lineage>
</organism>
<dbReference type="AlphaFoldDB" id="E1YGB0"/>
<keyword evidence="5" id="KW-0804">Transcription</keyword>
<evidence type="ECO:0000256" key="4">
    <source>
        <dbReference type="ARBA" id="ARBA00023125"/>
    </source>
</evidence>
<evidence type="ECO:0000313" key="7">
    <source>
        <dbReference type="EMBL" id="CBX29604.1"/>
    </source>
</evidence>
<protein>
    <recommendedName>
        <fullName evidence="6">RNA polymerase sigma-70 domain-containing protein</fullName>
    </recommendedName>
</protein>
<dbReference type="InterPro" id="IPR050813">
    <property type="entry name" value="Sigma-70_Factor"/>
</dbReference>
<dbReference type="PROSITE" id="PS00715">
    <property type="entry name" value="SIGMA70_1"/>
    <property type="match status" value="1"/>
</dbReference>
<dbReference type="InterPro" id="IPR014284">
    <property type="entry name" value="RNA_pol_sigma-70_dom"/>
</dbReference>
<dbReference type="Gene3D" id="1.20.140.160">
    <property type="match status" value="1"/>
</dbReference>
<reference evidence="7" key="1">
    <citation type="journal article" date="2011" name="Environ. Microbiol.">
        <title>Genomic insights into the metabolic potential of the polycyclic aromatic hydrocarbon degrading sulfate-reducing Deltaproteobacterium N47.</title>
        <authorList>
            <person name="Bergmann F."/>
            <person name="Selesi D."/>
            <person name="Weinmaier T."/>
            <person name="Tischler P."/>
            <person name="Rattei T."/>
            <person name="Meckenstock R.U."/>
        </authorList>
    </citation>
    <scope>NUCLEOTIDE SEQUENCE</scope>
</reference>
<dbReference type="InterPro" id="IPR013324">
    <property type="entry name" value="RNA_pol_sigma_r3/r4-like"/>
</dbReference>
<dbReference type="InterPro" id="IPR000943">
    <property type="entry name" value="RNA_pol_sigma70"/>
</dbReference>
<dbReference type="PRINTS" id="PR00046">
    <property type="entry name" value="SIGMA70FCT"/>
</dbReference>
<dbReference type="PANTHER" id="PTHR30376">
    <property type="entry name" value="SIGMA FACTOR RPOH HEAT SHOCK RELATED"/>
    <property type="match status" value="1"/>
</dbReference>
<accession>E1YGB0</accession>
<dbReference type="InterPro" id="IPR007627">
    <property type="entry name" value="RNA_pol_sigma70_r2"/>
</dbReference>
<dbReference type="InterPro" id="IPR009042">
    <property type="entry name" value="RNA_pol_sigma70_r1_2"/>
</dbReference>
<comment type="similarity">
    <text evidence="1">Belongs to the sigma-70 factor family.</text>
</comment>
<dbReference type="Pfam" id="PF04542">
    <property type="entry name" value="Sigma70_r2"/>
    <property type="match status" value="1"/>
</dbReference>
<dbReference type="Gene3D" id="1.10.601.10">
    <property type="entry name" value="RNA Polymerase Primary Sigma Factor"/>
    <property type="match status" value="1"/>
</dbReference>
<dbReference type="InterPro" id="IPR013325">
    <property type="entry name" value="RNA_pol_sigma_r2"/>
</dbReference>
<name>E1YGB0_9BACT</name>
<gene>
    <name evidence="7" type="ORF">N47_J05850</name>
</gene>
<keyword evidence="2" id="KW-0805">Transcription regulation</keyword>
<dbReference type="PANTHER" id="PTHR30376:SF3">
    <property type="entry name" value="RNA POLYMERASE SIGMA FACTOR RPOH"/>
    <property type="match status" value="1"/>
</dbReference>
<dbReference type="SUPFAM" id="SSF88946">
    <property type="entry name" value="Sigma2 domain of RNA polymerase sigma factors"/>
    <property type="match status" value="1"/>
</dbReference>
<evidence type="ECO:0000256" key="3">
    <source>
        <dbReference type="ARBA" id="ARBA00023082"/>
    </source>
</evidence>